<accession>A0A9X7C7W9</accession>
<proteinExistence type="predicted"/>
<evidence type="ECO:0000313" key="1">
    <source>
        <dbReference type="EMBL" id="PGO65822.1"/>
    </source>
</evidence>
<dbReference type="AlphaFoldDB" id="A0A9X7C7W9"/>
<dbReference type="RefSeq" id="WP_098771669.1">
    <property type="nucleotide sequence ID" value="NZ_NUIQ01000228.1"/>
</dbReference>
<dbReference type="EMBL" id="NUIQ01000228">
    <property type="protein sequence ID" value="PGO65822.1"/>
    <property type="molecule type" value="Genomic_DNA"/>
</dbReference>
<comment type="caution">
    <text evidence="1">The sequence shown here is derived from an EMBL/GenBank/DDBJ whole genome shotgun (WGS) entry which is preliminary data.</text>
</comment>
<dbReference type="Proteomes" id="UP000223834">
    <property type="component" value="Unassembled WGS sequence"/>
</dbReference>
<evidence type="ECO:0000313" key="2">
    <source>
        <dbReference type="Proteomes" id="UP000223834"/>
    </source>
</evidence>
<reference evidence="1 2" key="1">
    <citation type="submission" date="2017-09" db="EMBL/GenBank/DDBJ databases">
        <title>Large-scale bioinformatics analysis of Bacillus genomes uncovers conserved roles of natural products in bacterial physiology.</title>
        <authorList>
            <consortium name="Agbiome Team Llc"/>
            <person name="Bleich R.M."/>
            <person name="Grubbs K.J."/>
            <person name="Santa Maria K.C."/>
            <person name="Allen S.E."/>
            <person name="Farag S."/>
            <person name="Shank E.A."/>
            <person name="Bowers A."/>
        </authorList>
    </citation>
    <scope>NUCLEOTIDE SEQUENCE [LARGE SCALE GENOMIC DNA]</scope>
    <source>
        <strain evidence="1 2">AFS049141</strain>
    </source>
</reference>
<sequence>MKKIEIAKELLKNSLNIYIREKIEGYISNFEAIEDEVYFNEKGIGKDFLIRFNNCITYIQEVEFDIKGWMLYEIPIYYCYCFYNKSTEQRFDLTVFDSGEVKPTYINQTEEKYAKKIEEAIKKYNYDQKLL</sequence>
<name>A0A9X7C7W9_BACCE</name>
<gene>
    <name evidence="1" type="ORF">CN980_23620</name>
</gene>
<protein>
    <submittedName>
        <fullName evidence="1">Uncharacterized protein</fullName>
    </submittedName>
</protein>
<organism evidence="1 2">
    <name type="scientific">Bacillus cereus</name>
    <dbReference type="NCBI Taxonomy" id="1396"/>
    <lineage>
        <taxon>Bacteria</taxon>
        <taxon>Bacillati</taxon>
        <taxon>Bacillota</taxon>
        <taxon>Bacilli</taxon>
        <taxon>Bacillales</taxon>
        <taxon>Bacillaceae</taxon>
        <taxon>Bacillus</taxon>
        <taxon>Bacillus cereus group</taxon>
    </lineage>
</organism>